<dbReference type="PROSITE" id="PS50929">
    <property type="entry name" value="ABC_TM1F"/>
    <property type="match status" value="1"/>
</dbReference>
<evidence type="ECO:0000259" key="14">
    <source>
        <dbReference type="PROSITE" id="PS50929"/>
    </source>
</evidence>
<evidence type="ECO:0000256" key="12">
    <source>
        <dbReference type="SAM" id="Phobius"/>
    </source>
</evidence>
<evidence type="ECO:0000256" key="7">
    <source>
        <dbReference type="ARBA" id="ARBA00022840"/>
    </source>
</evidence>
<evidence type="ECO:0000256" key="4">
    <source>
        <dbReference type="ARBA" id="ARBA00022519"/>
    </source>
</evidence>
<dbReference type="PANTHER" id="PTHR24221:SF654">
    <property type="entry name" value="ATP-BINDING CASSETTE SUB-FAMILY B MEMBER 6"/>
    <property type="match status" value="1"/>
</dbReference>
<keyword evidence="8" id="KW-1278">Translocase</keyword>
<dbReference type="PATRIC" id="fig|136857.5.peg.1649"/>
<dbReference type="Proteomes" id="UP000035540">
    <property type="component" value="Chromosome"/>
</dbReference>
<feature type="transmembrane region" description="Helical" evidence="12">
    <location>
        <begin position="259"/>
        <end position="285"/>
    </location>
</feature>
<evidence type="ECO:0000256" key="10">
    <source>
        <dbReference type="ARBA" id="ARBA00023136"/>
    </source>
</evidence>
<dbReference type="STRING" id="136857.CTEST_08295"/>
<keyword evidence="5 12" id="KW-0812">Transmembrane</keyword>
<dbReference type="GO" id="GO:0005524">
    <property type="term" value="F:ATP binding"/>
    <property type="evidence" value="ECO:0007669"/>
    <property type="project" value="UniProtKB-KW"/>
</dbReference>
<dbReference type="InterPro" id="IPR027417">
    <property type="entry name" value="P-loop_NTPase"/>
</dbReference>
<dbReference type="GO" id="GO:0016887">
    <property type="term" value="F:ATP hydrolysis activity"/>
    <property type="evidence" value="ECO:0007669"/>
    <property type="project" value="InterPro"/>
</dbReference>
<accession>A0A0G3H6U3</accession>
<dbReference type="InterPro" id="IPR011527">
    <property type="entry name" value="ABC1_TM_dom"/>
</dbReference>
<keyword evidence="4" id="KW-0997">Cell inner membrane</keyword>
<dbReference type="KEGG" id="cted:CTEST_08295"/>
<name>A0A0G3H6U3_9CORY</name>
<reference evidence="15 16" key="1">
    <citation type="journal article" date="2015" name="Genome Announc.">
        <title>Complete Genome Sequence of the Type Strain Corynebacterium testudinoris DSM 44614, Recovered from Necrotic Lesions in the Mouth of a Tortoise.</title>
        <authorList>
            <person name="Ruckert C."/>
            <person name="Kriete M."/>
            <person name="Jaenicke S."/>
            <person name="Winkler A."/>
            <person name="Tauch A."/>
        </authorList>
    </citation>
    <scope>NUCLEOTIDE SEQUENCE [LARGE SCALE GENOMIC DNA]</scope>
    <source>
        <strain evidence="15 16">DSM 44614</strain>
    </source>
</reference>
<keyword evidence="6" id="KW-0547">Nucleotide-binding</keyword>
<dbReference type="PROSITE" id="PS50893">
    <property type="entry name" value="ABC_TRANSPORTER_2"/>
    <property type="match status" value="1"/>
</dbReference>
<gene>
    <name evidence="15" type="ORF">CTEST_08295</name>
</gene>
<protein>
    <submittedName>
        <fullName evidence="15">ABC-type multidrug transport system, ATPase and permease component</fullName>
    </submittedName>
</protein>
<feature type="transmembrane region" description="Helical" evidence="12">
    <location>
        <begin position="180"/>
        <end position="199"/>
    </location>
</feature>
<evidence type="ECO:0000256" key="6">
    <source>
        <dbReference type="ARBA" id="ARBA00022741"/>
    </source>
</evidence>
<evidence type="ECO:0000313" key="15">
    <source>
        <dbReference type="EMBL" id="AKK09089.1"/>
    </source>
</evidence>
<organism evidence="15 16">
    <name type="scientific">Corynebacterium testudinoris</name>
    <dbReference type="NCBI Taxonomy" id="136857"/>
    <lineage>
        <taxon>Bacteria</taxon>
        <taxon>Bacillati</taxon>
        <taxon>Actinomycetota</taxon>
        <taxon>Actinomycetes</taxon>
        <taxon>Mycobacteriales</taxon>
        <taxon>Corynebacteriaceae</taxon>
        <taxon>Corynebacterium</taxon>
    </lineage>
</organism>
<dbReference type="Pfam" id="PF00005">
    <property type="entry name" value="ABC_tran"/>
    <property type="match status" value="1"/>
</dbReference>
<reference evidence="16" key="2">
    <citation type="submission" date="2015-05" db="EMBL/GenBank/DDBJ databases">
        <title>Complete genome sequence of Corynebacterium testudinoris DSM 44614, recovered from necrotic lesions in the mouth of a tortoise.</title>
        <authorList>
            <person name="Ruckert C."/>
            <person name="Albersmeier A."/>
            <person name="Winkler A."/>
            <person name="Tauch A."/>
        </authorList>
    </citation>
    <scope>NUCLEOTIDE SEQUENCE [LARGE SCALE GENOMIC DNA]</scope>
    <source>
        <strain evidence="16">DSM 44614</strain>
    </source>
</reference>
<comment type="similarity">
    <text evidence="11">Belongs to the ABC transporter superfamily. Siderophore-Fe(3+) uptake transporter (SIUT) (TC 3.A.1.21) family.</text>
</comment>
<sequence length="611" mass="64456">MSERTLQPSSLLSAFKDPLLLKASSELFGPQGRSLRTKTVAWTTLSGLCDGGALIVLLPATSSLGTGTPVWGLGIGGWLIVLTALAIVGATSRYLATGYGYASTLVFIRRAHGAIGDALASLPLGWFRPERTGGLSRLVTDGFMSAASSFAHILSNVVANASALAVILVGTWLWDVRLGLILSIAAPVAVTVMVAAQSLKRRASERVRPSDTELANRIVEYAACQPALRAAGRAGDFAPLRQAAAANDRARVKELWMSLVPLALNGIVVQAVIVVLITVAVGLVADGSLGPIETIAFIGISLRFTRILDDLGSEFLGIDTARAPLAEITSILSAPTLPEPSPDLAADITSPGRIEFEEVTFGYEEARPVLTDISFTVAPGTMTALVGPSGSGKTTIARLISRFWDVDAGTVRVGGADVREITTEQLMAQLSMVFQDVYLFDDSLAANIRVGREGASDADVRAAADQAGVTSIAARLPDGWASRVGEGGRSLSGGERQRVSIARALLKDSPIVLFDEATSSLDAENEANVVASIDKLRARSTFLVIAHKLDTVQAADEIIVLDDSGRIAERGTHKQLHAAGGAYRRFWDRRAAASGWALAPAPTRESTDERR</sequence>
<dbReference type="InterPro" id="IPR036640">
    <property type="entry name" value="ABC1_TM_sf"/>
</dbReference>
<evidence type="ECO:0000256" key="9">
    <source>
        <dbReference type="ARBA" id="ARBA00022989"/>
    </source>
</evidence>
<evidence type="ECO:0000259" key="13">
    <source>
        <dbReference type="PROSITE" id="PS50893"/>
    </source>
</evidence>
<proteinExistence type="inferred from homology"/>
<dbReference type="GO" id="GO:0140359">
    <property type="term" value="F:ABC-type transporter activity"/>
    <property type="evidence" value="ECO:0007669"/>
    <property type="project" value="InterPro"/>
</dbReference>
<dbReference type="OrthoDB" id="9806127at2"/>
<dbReference type="AlphaFoldDB" id="A0A0G3H6U3"/>
<dbReference type="InterPro" id="IPR039421">
    <property type="entry name" value="Type_1_exporter"/>
</dbReference>
<dbReference type="PROSITE" id="PS00211">
    <property type="entry name" value="ABC_TRANSPORTER_1"/>
    <property type="match status" value="1"/>
</dbReference>
<feature type="transmembrane region" description="Helical" evidence="12">
    <location>
        <begin position="70"/>
        <end position="90"/>
    </location>
</feature>
<dbReference type="RefSeq" id="WP_047253332.1">
    <property type="nucleotide sequence ID" value="NZ_CP011545.1"/>
</dbReference>
<keyword evidence="3" id="KW-1003">Cell membrane</keyword>
<dbReference type="Gene3D" id="1.20.1560.10">
    <property type="entry name" value="ABC transporter type 1, transmembrane domain"/>
    <property type="match status" value="1"/>
</dbReference>
<dbReference type="Gene3D" id="3.40.50.300">
    <property type="entry name" value="P-loop containing nucleotide triphosphate hydrolases"/>
    <property type="match status" value="1"/>
</dbReference>
<dbReference type="EMBL" id="CP011545">
    <property type="protein sequence ID" value="AKK09089.1"/>
    <property type="molecule type" value="Genomic_DNA"/>
</dbReference>
<evidence type="ECO:0000256" key="8">
    <source>
        <dbReference type="ARBA" id="ARBA00022967"/>
    </source>
</evidence>
<evidence type="ECO:0000313" key="16">
    <source>
        <dbReference type="Proteomes" id="UP000035540"/>
    </source>
</evidence>
<dbReference type="InterPro" id="IPR003593">
    <property type="entry name" value="AAA+_ATPase"/>
</dbReference>
<keyword evidence="10 12" id="KW-0472">Membrane</keyword>
<dbReference type="PANTHER" id="PTHR24221">
    <property type="entry name" value="ATP-BINDING CASSETTE SUB-FAMILY B"/>
    <property type="match status" value="1"/>
</dbReference>
<dbReference type="GO" id="GO:0005886">
    <property type="term" value="C:plasma membrane"/>
    <property type="evidence" value="ECO:0007669"/>
    <property type="project" value="UniProtKB-SubCell"/>
</dbReference>
<keyword evidence="9 12" id="KW-1133">Transmembrane helix</keyword>
<evidence type="ECO:0000256" key="1">
    <source>
        <dbReference type="ARBA" id="ARBA00004429"/>
    </source>
</evidence>
<evidence type="ECO:0000256" key="11">
    <source>
        <dbReference type="ARBA" id="ARBA00023455"/>
    </source>
</evidence>
<dbReference type="InterPro" id="IPR003439">
    <property type="entry name" value="ABC_transporter-like_ATP-bd"/>
</dbReference>
<comment type="subcellular location">
    <subcellularLocation>
        <location evidence="1">Cell inner membrane</location>
        <topology evidence="1">Multi-pass membrane protein</topology>
    </subcellularLocation>
</comment>
<dbReference type="InterPro" id="IPR017871">
    <property type="entry name" value="ABC_transporter-like_CS"/>
</dbReference>
<dbReference type="FunFam" id="3.40.50.300:FF:000221">
    <property type="entry name" value="Multidrug ABC transporter ATP-binding protein"/>
    <property type="match status" value="1"/>
</dbReference>
<dbReference type="SUPFAM" id="SSF52540">
    <property type="entry name" value="P-loop containing nucleoside triphosphate hydrolases"/>
    <property type="match status" value="1"/>
</dbReference>
<evidence type="ECO:0000256" key="2">
    <source>
        <dbReference type="ARBA" id="ARBA00022448"/>
    </source>
</evidence>
<dbReference type="SMART" id="SM00382">
    <property type="entry name" value="AAA"/>
    <property type="match status" value="1"/>
</dbReference>
<feature type="domain" description="ABC transmembrane type-1" evidence="14">
    <location>
        <begin position="40"/>
        <end position="313"/>
    </location>
</feature>
<evidence type="ECO:0000256" key="5">
    <source>
        <dbReference type="ARBA" id="ARBA00022692"/>
    </source>
</evidence>
<feature type="transmembrane region" description="Helical" evidence="12">
    <location>
        <begin position="153"/>
        <end position="174"/>
    </location>
</feature>
<evidence type="ECO:0000256" key="3">
    <source>
        <dbReference type="ARBA" id="ARBA00022475"/>
    </source>
</evidence>
<feature type="transmembrane region" description="Helical" evidence="12">
    <location>
        <begin position="40"/>
        <end position="58"/>
    </location>
</feature>
<keyword evidence="16" id="KW-1185">Reference proteome</keyword>
<keyword evidence="2" id="KW-0813">Transport</keyword>
<dbReference type="SUPFAM" id="SSF90123">
    <property type="entry name" value="ABC transporter transmembrane region"/>
    <property type="match status" value="1"/>
</dbReference>
<keyword evidence="7" id="KW-0067">ATP-binding</keyword>
<feature type="domain" description="ABC transporter" evidence="13">
    <location>
        <begin position="354"/>
        <end position="589"/>
    </location>
</feature>